<dbReference type="PANTHER" id="PTHR37467:SF1">
    <property type="entry name" value="EXPORTED CALCIUM-BINDING GLYCOPROTEIN"/>
    <property type="match status" value="1"/>
</dbReference>
<comment type="subcellular location">
    <subcellularLocation>
        <location evidence="1">Secreted</location>
    </subcellularLocation>
</comment>
<keyword evidence="4" id="KW-0106">Calcium</keyword>
<dbReference type="Gene3D" id="4.10.1080.10">
    <property type="entry name" value="TSP type-3 repeat"/>
    <property type="match status" value="1"/>
</dbReference>
<evidence type="ECO:0000256" key="4">
    <source>
        <dbReference type="ARBA" id="ARBA00022837"/>
    </source>
</evidence>
<proteinExistence type="predicted"/>
<evidence type="ECO:0000256" key="2">
    <source>
        <dbReference type="ARBA" id="ARBA00022525"/>
    </source>
</evidence>
<keyword evidence="3" id="KW-0732">Signal</keyword>
<evidence type="ECO:0000256" key="1">
    <source>
        <dbReference type="ARBA" id="ARBA00004613"/>
    </source>
</evidence>
<dbReference type="AlphaFoldDB" id="A0A3B0WH81"/>
<dbReference type="EMBL" id="UOFE01000006">
    <property type="protein sequence ID" value="VAW50662.1"/>
    <property type="molecule type" value="Genomic_DNA"/>
</dbReference>
<dbReference type="InterPro" id="IPR028994">
    <property type="entry name" value="Integrin_alpha_N"/>
</dbReference>
<evidence type="ECO:0000256" key="3">
    <source>
        <dbReference type="ARBA" id="ARBA00022729"/>
    </source>
</evidence>
<dbReference type="InterPro" id="IPR059100">
    <property type="entry name" value="TSP3_bac"/>
</dbReference>
<dbReference type="InterPro" id="IPR013517">
    <property type="entry name" value="FG-GAP"/>
</dbReference>
<reference evidence="6" key="1">
    <citation type="submission" date="2018-06" db="EMBL/GenBank/DDBJ databases">
        <authorList>
            <person name="Zhirakovskaya E."/>
        </authorList>
    </citation>
    <scope>NUCLEOTIDE SEQUENCE</scope>
</reference>
<gene>
    <name evidence="6" type="ORF">MNBD_GAMMA05-2590</name>
</gene>
<dbReference type="InterPro" id="IPR053180">
    <property type="entry name" value="Ca-binding_acidic-repeat"/>
</dbReference>
<accession>A0A3B0WH81</accession>
<evidence type="ECO:0000256" key="5">
    <source>
        <dbReference type="SAM" id="MobiDB-lite"/>
    </source>
</evidence>
<keyword evidence="2" id="KW-0964">Secreted</keyword>
<feature type="region of interest" description="Disordered" evidence="5">
    <location>
        <begin position="22"/>
        <end position="42"/>
    </location>
</feature>
<dbReference type="InterPro" id="IPR028974">
    <property type="entry name" value="TSP_type-3_rpt"/>
</dbReference>
<dbReference type="SUPFAM" id="SSF69318">
    <property type="entry name" value="Integrin alpha N-terminal domain"/>
    <property type="match status" value="1"/>
</dbReference>
<dbReference type="GO" id="GO:0005509">
    <property type="term" value="F:calcium ion binding"/>
    <property type="evidence" value="ECO:0007669"/>
    <property type="project" value="InterPro"/>
</dbReference>
<dbReference type="Pfam" id="PF13517">
    <property type="entry name" value="FG-GAP_3"/>
    <property type="match status" value="1"/>
</dbReference>
<sequence length="1035" mass="109412">MKKQLRALFLTSQVLLISSCGNGTAEDNSNTAPDSDGDEDGLTYQDETEVYFTSPVLADTDGDGISDGDEVNELGFNPASNLYRFNPLIADLPSISINFETVPELVLTFTDSSGTGSTFSNSTGGDKVVTSSSEYTSGISSTVAVETSTEVGAEASTTGGSVSVKETVKVSASVTASFSATESQSTANRDTWEAVTSDNDFSSRATDGASIRIGISIENNSNLAYSLDHISLLASYIQDDSLSKPIATLSYDSAGGSFQRTSFAPGDKSNLLLFSYDNLDLGTALDVLKDTRNMIVEPAIFELTNAEGVPIAFDEGEVDAKTAEVIIDYGVVRPQEIYNVAMLGSLGEGSITVDTILGSILNVEYVDASGLTEVRGTGGDAGSRWIMLVTHNDGFVDDTLLYDIKNAAYDLSAVGLFPGDKLNIIYLTDVDGDTVGIREEILNGTDPEKADTDGDGLNDDVEIRNAVLVNAINIVDPARYPAYVFSNPLIVDADNDGLNDLQERDKGTDPNNADTDGDGISDFTDSFNGQLPITGIFSIKPIANDAIQLTGTATAEAGTTIASIDVDWGDSNAEPPATGTAASSLNINFTHTYLTPADENNSTVTIVITNNNGDTSTYVGDVKIFQELTFVEYTTASGWDESLHIRELVDADGDDDLDLVGFGGNGVEVSLWNGADFDAKSDWLSGIYGSAAGGGSYSKTEHPRFLVDYDGDGLIDIVAFSAGGVFWSKNSGTDFGDENGVSDGATLIVNDFGTSNGWNSAQHIRVMADVDGNGTPDIVGFGTSRVTTFLSGGVSNSIITAQQTSAFTYGDGWRLDVHYRFVEDVNNDGRADIIGFGSSAIFVALGQSDGTFSEESLVVKIGAQSFTDSTGWDPAVHLIQFEDVNNDNKLDIVGYGGSAILVMINEGTAGSVAFADPVVWSSQFVWSTGWQLAGNRNPRFIADIDNDGFKDVTGFGASSVLSASNQLSQGEDEFDSSLLTITSSIDTSANWQSGGLYNSRYVRDVNNDGRADVLGFGNAGVITQRMPVITQPVEQ</sequence>
<dbReference type="PANTHER" id="PTHR37467">
    <property type="entry name" value="EXPORTED CALCIUM-BINDING GLYCOPROTEIN-RELATED"/>
    <property type="match status" value="1"/>
</dbReference>
<protein>
    <submittedName>
        <fullName evidence="6">Uncharacterized protein</fullName>
    </submittedName>
</protein>
<name>A0A3B0WH81_9ZZZZ</name>
<dbReference type="Pfam" id="PF18884">
    <property type="entry name" value="TSP3_bac"/>
    <property type="match status" value="3"/>
</dbReference>
<evidence type="ECO:0000313" key="6">
    <source>
        <dbReference type="EMBL" id="VAW50662.1"/>
    </source>
</evidence>
<feature type="region of interest" description="Disordered" evidence="5">
    <location>
        <begin position="496"/>
        <end position="519"/>
    </location>
</feature>
<organism evidence="6">
    <name type="scientific">hydrothermal vent metagenome</name>
    <dbReference type="NCBI Taxonomy" id="652676"/>
    <lineage>
        <taxon>unclassified sequences</taxon>
        <taxon>metagenomes</taxon>
        <taxon>ecological metagenomes</taxon>
    </lineage>
</organism>
<feature type="compositionally biased region" description="Polar residues" evidence="5">
    <location>
        <begin position="22"/>
        <end position="33"/>
    </location>
</feature>
<dbReference type="PROSITE" id="PS51257">
    <property type="entry name" value="PROKAR_LIPOPROTEIN"/>
    <property type="match status" value="1"/>
</dbReference>